<dbReference type="AlphaFoldDB" id="A0A8C2KA26"/>
<keyword evidence="1" id="KW-0812">Transmembrane</keyword>
<feature type="domain" description="Reverse transcriptase" evidence="2">
    <location>
        <begin position="16"/>
        <end position="287"/>
    </location>
</feature>
<dbReference type="SUPFAM" id="SSF56672">
    <property type="entry name" value="DNA/RNA polymerases"/>
    <property type="match status" value="1"/>
</dbReference>
<dbReference type="InterPro" id="IPR043502">
    <property type="entry name" value="DNA/RNA_pol_sf"/>
</dbReference>
<name>A0A8C2KA26_CYPCA</name>
<dbReference type="Pfam" id="PF00078">
    <property type="entry name" value="RVT_1"/>
    <property type="match status" value="1"/>
</dbReference>
<sequence length="488" mass="55255">MAADIISTPLTYLFNLSLDTGVIPEIWKSAFVIPLLKGGDSTILDNYRPISKLCVLSKILESFISDQVTCYLNVHKVLSSNQSGFRKKHSTTTAVMKVLNDIIGSVDKGDYCASLFIDLSKAFDTVDHEILLHRLRSVGLSKHVIFWFKNYLINRTQCVQAEGKNSGLLEIVKGVPQGSVLGPLLFTIYINSIDHGNQDVNLHFYADDTVMYCGAPSKQQALIKLQAAFDVFQSRLHTLKLVLNADKTKIMLFSSSKKAVDNFIPLQTLQGNVIELVKEYKYLGITIDDKLSFGSHITNLTKQLKIKLGFYFRNKFCFSFNVRKRLVSATFLPVLDYGDVVYQYASSQLLSSLDAVYHSALRFISDSKPLTHHCILYNRVSWPSLSIRRKIHFYLIIYKTILGLLPSYLGCLIQKKSVGKYSLRSDNCFTLSVPFVRTELGKRAFMYAAPFEWNSIQTKFKLQTLLPMEHFKSIIGSLEEDSLICNCF</sequence>
<evidence type="ECO:0000313" key="4">
    <source>
        <dbReference type="Proteomes" id="UP000694701"/>
    </source>
</evidence>
<dbReference type="Ensembl" id="ENSCCRT00020115192.1">
    <property type="protein sequence ID" value="ENSCCRP00020105470.1"/>
    <property type="gene ID" value="ENSCCRG00020048101.1"/>
</dbReference>
<evidence type="ECO:0000259" key="2">
    <source>
        <dbReference type="PROSITE" id="PS50878"/>
    </source>
</evidence>
<keyword evidence="1" id="KW-1133">Transmembrane helix</keyword>
<dbReference type="Proteomes" id="UP000694701">
    <property type="component" value="Unplaced"/>
</dbReference>
<evidence type="ECO:0000256" key="1">
    <source>
        <dbReference type="SAM" id="Phobius"/>
    </source>
</evidence>
<protein>
    <recommendedName>
        <fullName evidence="2">Reverse transcriptase domain-containing protein</fullName>
    </recommendedName>
</protein>
<proteinExistence type="predicted"/>
<feature type="transmembrane region" description="Helical" evidence="1">
    <location>
        <begin position="391"/>
        <end position="413"/>
    </location>
</feature>
<accession>A0A8C2KA26</accession>
<evidence type="ECO:0000313" key="3">
    <source>
        <dbReference type="Ensembl" id="ENSCCRP00020105470.1"/>
    </source>
</evidence>
<dbReference type="PROSITE" id="PS50878">
    <property type="entry name" value="RT_POL"/>
    <property type="match status" value="1"/>
</dbReference>
<dbReference type="CDD" id="cd01650">
    <property type="entry name" value="RT_nLTR_like"/>
    <property type="match status" value="1"/>
</dbReference>
<dbReference type="InterPro" id="IPR000477">
    <property type="entry name" value="RT_dom"/>
</dbReference>
<reference evidence="3" key="1">
    <citation type="submission" date="2025-08" db="UniProtKB">
        <authorList>
            <consortium name="Ensembl"/>
        </authorList>
    </citation>
    <scope>IDENTIFICATION</scope>
</reference>
<keyword evidence="1" id="KW-0472">Membrane</keyword>
<organism evidence="3 4">
    <name type="scientific">Cyprinus carpio</name>
    <name type="common">Common carp</name>
    <dbReference type="NCBI Taxonomy" id="7962"/>
    <lineage>
        <taxon>Eukaryota</taxon>
        <taxon>Metazoa</taxon>
        <taxon>Chordata</taxon>
        <taxon>Craniata</taxon>
        <taxon>Vertebrata</taxon>
        <taxon>Euteleostomi</taxon>
        <taxon>Actinopterygii</taxon>
        <taxon>Neopterygii</taxon>
        <taxon>Teleostei</taxon>
        <taxon>Ostariophysi</taxon>
        <taxon>Cypriniformes</taxon>
        <taxon>Cyprinidae</taxon>
        <taxon>Cyprininae</taxon>
        <taxon>Cyprinus</taxon>
    </lineage>
</organism>
<dbReference type="PANTHER" id="PTHR33332">
    <property type="entry name" value="REVERSE TRANSCRIPTASE DOMAIN-CONTAINING PROTEIN"/>
    <property type="match status" value="1"/>
</dbReference>